<feature type="compositionally biased region" description="Basic residues" evidence="1">
    <location>
        <begin position="122"/>
        <end position="133"/>
    </location>
</feature>
<dbReference type="AlphaFoldDB" id="A0A7R8VFQ0"/>
<protein>
    <submittedName>
        <fullName evidence="2">Uncharacterized protein</fullName>
    </submittedName>
</protein>
<gene>
    <name evidence="2" type="ORF">TDIB3V08_LOCUS3952</name>
</gene>
<feature type="region of interest" description="Disordered" evidence="1">
    <location>
        <begin position="113"/>
        <end position="147"/>
    </location>
</feature>
<evidence type="ECO:0000313" key="2">
    <source>
        <dbReference type="EMBL" id="CAD7197650.1"/>
    </source>
</evidence>
<sequence>MISKRLEAARGWRRNSSFFYLRLAGHVFELRCGQARRGVQSVRRILRERRPVIELVPCVDLPRAGSPSFCRAPENFSSLAVARERERELRGSGAKRKKVENVEYGIKEKENTKKLSEDARWRGRKERPRRLTGRVKDGQDGRNTCGL</sequence>
<accession>A0A7R8VFQ0</accession>
<name>A0A7R8VFQ0_TIMDO</name>
<dbReference type="EMBL" id="OA565757">
    <property type="protein sequence ID" value="CAD7197650.1"/>
    <property type="molecule type" value="Genomic_DNA"/>
</dbReference>
<reference evidence="2" key="1">
    <citation type="submission" date="2020-11" db="EMBL/GenBank/DDBJ databases">
        <authorList>
            <person name="Tran Van P."/>
        </authorList>
    </citation>
    <scope>NUCLEOTIDE SEQUENCE</scope>
</reference>
<organism evidence="2">
    <name type="scientific">Timema douglasi</name>
    <name type="common">Walking stick</name>
    <dbReference type="NCBI Taxonomy" id="61478"/>
    <lineage>
        <taxon>Eukaryota</taxon>
        <taxon>Metazoa</taxon>
        <taxon>Ecdysozoa</taxon>
        <taxon>Arthropoda</taxon>
        <taxon>Hexapoda</taxon>
        <taxon>Insecta</taxon>
        <taxon>Pterygota</taxon>
        <taxon>Neoptera</taxon>
        <taxon>Polyneoptera</taxon>
        <taxon>Phasmatodea</taxon>
        <taxon>Timematodea</taxon>
        <taxon>Timematoidea</taxon>
        <taxon>Timematidae</taxon>
        <taxon>Timema</taxon>
    </lineage>
</organism>
<evidence type="ECO:0000256" key="1">
    <source>
        <dbReference type="SAM" id="MobiDB-lite"/>
    </source>
</evidence>
<proteinExistence type="predicted"/>